<keyword evidence="3" id="KW-1185">Reference proteome</keyword>
<protein>
    <submittedName>
        <fullName evidence="2">Spc97 / Spc98 family of spindle pole body (SBP)component</fullName>
    </submittedName>
</protein>
<dbReference type="PANTHER" id="PTHR48237">
    <property type="entry name" value="GAMMA-TUBULIN COMPLEX COMPONENT"/>
    <property type="match status" value="1"/>
</dbReference>
<dbReference type="OrthoDB" id="1417760at2759"/>
<dbReference type="Proteomes" id="UP000325081">
    <property type="component" value="Unassembled WGS sequence"/>
</dbReference>
<dbReference type="EMBL" id="BKCP01006071">
    <property type="protein sequence ID" value="GER41071.1"/>
    <property type="molecule type" value="Genomic_DNA"/>
</dbReference>
<feature type="region of interest" description="Disordered" evidence="1">
    <location>
        <begin position="119"/>
        <end position="139"/>
    </location>
</feature>
<comment type="caution">
    <text evidence="2">The sequence shown here is derived from an EMBL/GenBank/DDBJ whole genome shotgun (WGS) entry which is preliminary data.</text>
</comment>
<accession>A0A5A7QAK0</accession>
<name>A0A5A7QAK0_STRAF</name>
<evidence type="ECO:0000313" key="2">
    <source>
        <dbReference type="EMBL" id="GER41071.1"/>
    </source>
</evidence>
<evidence type="ECO:0000256" key="1">
    <source>
        <dbReference type="SAM" id="MobiDB-lite"/>
    </source>
</evidence>
<organism evidence="2 3">
    <name type="scientific">Striga asiatica</name>
    <name type="common">Asiatic witchweed</name>
    <name type="synonym">Buchnera asiatica</name>
    <dbReference type="NCBI Taxonomy" id="4170"/>
    <lineage>
        <taxon>Eukaryota</taxon>
        <taxon>Viridiplantae</taxon>
        <taxon>Streptophyta</taxon>
        <taxon>Embryophyta</taxon>
        <taxon>Tracheophyta</taxon>
        <taxon>Spermatophyta</taxon>
        <taxon>Magnoliopsida</taxon>
        <taxon>eudicotyledons</taxon>
        <taxon>Gunneridae</taxon>
        <taxon>Pentapetalae</taxon>
        <taxon>asterids</taxon>
        <taxon>lamiids</taxon>
        <taxon>Lamiales</taxon>
        <taxon>Orobanchaceae</taxon>
        <taxon>Buchnereae</taxon>
        <taxon>Striga</taxon>
    </lineage>
</organism>
<proteinExistence type="predicted"/>
<dbReference type="AlphaFoldDB" id="A0A5A7QAK0"/>
<dbReference type="PANTHER" id="PTHR48237:SF1">
    <property type="entry name" value="SPC97_SPC98 FAMILY OF SPINDLE POLE BODY (SBP) COMPONENT"/>
    <property type="match status" value="1"/>
</dbReference>
<reference evidence="3" key="1">
    <citation type="journal article" date="2019" name="Curr. Biol.">
        <title>Genome Sequence of Striga asiatica Provides Insight into the Evolution of Plant Parasitism.</title>
        <authorList>
            <person name="Yoshida S."/>
            <person name="Kim S."/>
            <person name="Wafula E.K."/>
            <person name="Tanskanen J."/>
            <person name="Kim Y.M."/>
            <person name="Honaas L."/>
            <person name="Yang Z."/>
            <person name="Spallek T."/>
            <person name="Conn C.E."/>
            <person name="Ichihashi Y."/>
            <person name="Cheong K."/>
            <person name="Cui S."/>
            <person name="Der J.P."/>
            <person name="Gundlach H."/>
            <person name="Jiao Y."/>
            <person name="Hori C."/>
            <person name="Ishida J.K."/>
            <person name="Kasahara H."/>
            <person name="Kiba T."/>
            <person name="Kim M.S."/>
            <person name="Koo N."/>
            <person name="Laohavisit A."/>
            <person name="Lee Y.H."/>
            <person name="Lumba S."/>
            <person name="McCourt P."/>
            <person name="Mortimer J.C."/>
            <person name="Mutuku J.M."/>
            <person name="Nomura T."/>
            <person name="Sasaki-Sekimoto Y."/>
            <person name="Seto Y."/>
            <person name="Wang Y."/>
            <person name="Wakatake T."/>
            <person name="Sakakibara H."/>
            <person name="Demura T."/>
            <person name="Yamaguchi S."/>
            <person name="Yoneyama K."/>
            <person name="Manabe R.I."/>
            <person name="Nelson D.C."/>
            <person name="Schulman A.H."/>
            <person name="Timko M.P."/>
            <person name="dePamphilis C.W."/>
            <person name="Choi D."/>
            <person name="Shirasu K."/>
        </authorList>
    </citation>
    <scope>NUCLEOTIDE SEQUENCE [LARGE SCALE GENOMIC DNA]</scope>
    <source>
        <strain evidence="3">cv. UVA1</strain>
    </source>
</reference>
<sequence>MDARTVLGRNDIDDVRWLCSLSESEIDFLMGLKTMVNMRAEKIGREVLAKKFDLGMLRILSSVFMEHLKGQLKDKPAAFAFDCNLLKENVSDDFGSMSVEDLFPYFCSDQRKRITDMFLGDMPPSQKQKKQKQASEDSI</sequence>
<evidence type="ECO:0000313" key="3">
    <source>
        <dbReference type="Proteomes" id="UP000325081"/>
    </source>
</evidence>
<gene>
    <name evidence="2" type="ORF">STAS_17775</name>
</gene>